<feature type="signal peptide" evidence="1">
    <location>
        <begin position="1"/>
        <end position="32"/>
    </location>
</feature>
<organism evidence="2">
    <name type="scientific">Anguilla anguilla</name>
    <name type="common">European freshwater eel</name>
    <name type="synonym">Muraena anguilla</name>
    <dbReference type="NCBI Taxonomy" id="7936"/>
    <lineage>
        <taxon>Eukaryota</taxon>
        <taxon>Metazoa</taxon>
        <taxon>Chordata</taxon>
        <taxon>Craniata</taxon>
        <taxon>Vertebrata</taxon>
        <taxon>Euteleostomi</taxon>
        <taxon>Actinopterygii</taxon>
        <taxon>Neopterygii</taxon>
        <taxon>Teleostei</taxon>
        <taxon>Anguilliformes</taxon>
        <taxon>Anguillidae</taxon>
        <taxon>Anguilla</taxon>
    </lineage>
</organism>
<feature type="chain" id="PRO_5002434261" evidence="1">
    <location>
        <begin position="33"/>
        <end position="54"/>
    </location>
</feature>
<proteinExistence type="predicted"/>
<evidence type="ECO:0000313" key="2">
    <source>
        <dbReference type="EMBL" id="JAH85264.1"/>
    </source>
</evidence>
<sequence length="54" mass="6421">MLEQERFHSKKKKKMLILKMLLCLFRLSYCTSQNNWLEAGVALEGLIKLTDRLH</sequence>
<keyword evidence="1" id="KW-0732">Signal</keyword>
<reference evidence="2" key="1">
    <citation type="submission" date="2014-11" db="EMBL/GenBank/DDBJ databases">
        <authorList>
            <person name="Amaro Gonzalez C."/>
        </authorList>
    </citation>
    <scope>NUCLEOTIDE SEQUENCE</scope>
</reference>
<protein>
    <submittedName>
        <fullName evidence="2">Uncharacterized protein</fullName>
    </submittedName>
</protein>
<dbReference type="AlphaFoldDB" id="A0A0E9W4I1"/>
<evidence type="ECO:0000256" key="1">
    <source>
        <dbReference type="SAM" id="SignalP"/>
    </source>
</evidence>
<reference evidence="2" key="2">
    <citation type="journal article" date="2015" name="Fish Shellfish Immunol.">
        <title>Early steps in the European eel (Anguilla anguilla)-Vibrio vulnificus interaction in the gills: Role of the RtxA13 toxin.</title>
        <authorList>
            <person name="Callol A."/>
            <person name="Pajuelo D."/>
            <person name="Ebbesson L."/>
            <person name="Teles M."/>
            <person name="MacKenzie S."/>
            <person name="Amaro C."/>
        </authorList>
    </citation>
    <scope>NUCLEOTIDE SEQUENCE</scope>
</reference>
<name>A0A0E9W4I1_ANGAN</name>
<dbReference type="EMBL" id="GBXM01023313">
    <property type="protein sequence ID" value="JAH85264.1"/>
    <property type="molecule type" value="Transcribed_RNA"/>
</dbReference>
<accession>A0A0E9W4I1</accession>